<protein>
    <submittedName>
        <fullName evidence="2">(African queen) hypothetical protein</fullName>
    </submittedName>
</protein>
<dbReference type="Proteomes" id="UP000789524">
    <property type="component" value="Unassembled WGS sequence"/>
</dbReference>
<dbReference type="OrthoDB" id="6611181at2759"/>
<evidence type="ECO:0000313" key="2">
    <source>
        <dbReference type="EMBL" id="CAG9583136.1"/>
    </source>
</evidence>
<feature type="compositionally biased region" description="Polar residues" evidence="1">
    <location>
        <begin position="679"/>
        <end position="699"/>
    </location>
</feature>
<dbReference type="EMBL" id="CAKASE010000081">
    <property type="protein sequence ID" value="CAG9583136.1"/>
    <property type="molecule type" value="Genomic_DNA"/>
</dbReference>
<feature type="region of interest" description="Disordered" evidence="1">
    <location>
        <begin position="439"/>
        <end position="473"/>
    </location>
</feature>
<feature type="compositionally biased region" description="Polar residues" evidence="1">
    <location>
        <begin position="567"/>
        <end position="583"/>
    </location>
</feature>
<gene>
    <name evidence="2" type="ORF">DCHRY22_LOCUS14589</name>
</gene>
<feature type="region of interest" description="Disordered" evidence="1">
    <location>
        <begin position="563"/>
        <end position="583"/>
    </location>
</feature>
<feature type="compositionally biased region" description="Basic and acidic residues" evidence="1">
    <location>
        <begin position="725"/>
        <end position="736"/>
    </location>
</feature>
<proteinExistence type="predicted"/>
<feature type="region of interest" description="Disordered" evidence="1">
    <location>
        <begin position="676"/>
        <end position="736"/>
    </location>
</feature>
<feature type="region of interest" description="Disordered" evidence="1">
    <location>
        <begin position="1"/>
        <end position="30"/>
    </location>
</feature>
<evidence type="ECO:0000313" key="3">
    <source>
        <dbReference type="Proteomes" id="UP000789524"/>
    </source>
</evidence>
<comment type="caution">
    <text evidence="2">The sequence shown here is derived from an EMBL/GenBank/DDBJ whole genome shotgun (WGS) entry which is preliminary data.</text>
</comment>
<feature type="region of interest" description="Disordered" evidence="1">
    <location>
        <begin position="523"/>
        <end position="549"/>
    </location>
</feature>
<reference evidence="2" key="1">
    <citation type="submission" date="2021-09" db="EMBL/GenBank/DDBJ databases">
        <authorList>
            <person name="Martin H S."/>
        </authorList>
    </citation>
    <scope>NUCLEOTIDE SEQUENCE</scope>
</reference>
<accession>A0A8J2RB85</accession>
<feature type="region of interest" description="Disordered" evidence="1">
    <location>
        <begin position="51"/>
        <end position="72"/>
    </location>
</feature>
<name>A0A8J2RB85_9NEOP</name>
<dbReference type="AlphaFoldDB" id="A0A8J2RB85"/>
<keyword evidence="3" id="KW-1185">Reference proteome</keyword>
<sequence length="736" mass="83510">MIISTTIGDPDPKKYKKESNDKVKKSESLTDDEKKFLRDVEEKFAIKSNVSDKVEEKSVEKENKTHVEDGQKKAPLPAVIAIEIVNDTEKSKGKRTIDANLGYGYRTNDGYSYTYFGKSNLDQGKFMIYPYSQEDLPPVRNLQHNTKHSSQSSGKYSSSKTYNVEITPSQAYELVALKDEQPSYQYNKPAIPFETGYQNVQGFGSPNVNSHSAKPAQTLYTTYNGQEFSGVSGQFPSVMSDYFVNPSQLLNNPQYQSAGLTEDHLRSQSSYLNQNKPIVPVLVLRIPSSYLNNPRAELYADLPKNYPLSQHLNHVNLQSLVNQYFKNHGYSSAPQIMSYQKPEVSTPEVEPQHYSNPHVRPSYTQADFSGIQYSGVKPVMAKYPSSYQNQQQYSVPKPQSLYQRPVQQQQYEYQYIPQTEVNMQSYYIQPQYHQNTQIEDDTGYQNGQPETNDQESYPVVSYQTQTSNEESKPVVAEGYEGQNAPQGNAESAVEQYAPVNQGASVYANQESDEQYKQNVALEQGSQSTSGYSSQGYYQPSQSPKSPVSVYPSRLIHTEQYEEVEQTGVPQNYEYKSQNNEDSSKSLVLSENYPSKDHTIATVLPYAYKSVKQPTQSSIQTVSYVTPVPSAKYQSKYRIMVPQTILKNPNDEKVSYVNSHSLPMHYTQVGHYSDVRTKSDYGNSGRYVSSISNQPSYSRNIHSHPKRMVKQENNQETSVTNKTAKKQNERNNKKQSQ</sequence>
<evidence type="ECO:0000256" key="1">
    <source>
        <dbReference type="SAM" id="MobiDB-lite"/>
    </source>
</evidence>
<feature type="compositionally biased region" description="Polar residues" evidence="1">
    <location>
        <begin position="710"/>
        <end position="721"/>
    </location>
</feature>
<organism evidence="2 3">
    <name type="scientific">Danaus chrysippus</name>
    <name type="common">African queen</name>
    <dbReference type="NCBI Taxonomy" id="151541"/>
    <lineage>
        <taxon>Eukaryota</taxon>
        <taxon>Metazoa</taxon>
        <taxon>Ecdysozoa</taxon>
        <taxon>Arthropoda</taxon>
        <taxon>Hexapoda</taxon>
        <taxon>Insecta</taxon>
        <taxon>Pterygota</taxon>
        <taxon>Neoptera</taxon>
        <taxon>Endopterygota</taxon>
        <taxon>Lepidoptera</taxon>
        <taxon>Glossata</taxon>
        <taxon>Ditrysia</taxon>
        <taxon>Papilionoidea</taxon>
        <taxon>Nymphalidae</taxon>
        <taxon>Danainae</taxon>
        <taxon>Danaini</taxon>
        <taxon>Danaina</taxon>
        <taxon>Danaus</taxon>
        <taxon>Anosia</taxon>
    </lineage>
</organism>
<feature type="compositionally biased region" description="Basic and acidic residues" evidence="1">
    <location>
        <begin position="10"/>
        <end position="30"/>
    </location>
</feature>
<feature type="compositionally biased region" description="Polar residues" evidence="1">
    <location>
        <begin position="439"/>
        <end position="468"/>
    </location>
</feature>